<name>A0ACA9NMQ9_9GLOM</name>
<evidence type="ECO:0000313" key="1">
    <source>
        <dbReference type="EMBL" id="CAG8667199.1"/>
    </source>
</evidence>
<organism evidence="1 2">
    <name type="scientific">Acaulospora colombiana</name>
    <dbReference type="NCBI Taxonomy" id="27376"/>
    <lineage>
        <taxon>Eukaryota</taxon>
        <taxon>Fungi</taxon>
        <taxon>Fungi incertae sedis</taxon>
        <taxon>Mucoromycota</taxon>
        <taxon>Glomeromycotina</taxon>
        <taxon>Glomeromycetes</taxon>
        <taxon>Diversisporales</taxon>
        <taxon>Acaulosporaceae</taxon>
        <taxon>Acaulospora</taxon>
    </lineage>
</organism>
<proteinExistence type="predicted"/>
<gene>
    <name evidence="1" type="ORF">ACOLOM_LOCUS8810</name>
</gene>
<reference evidence="1" key="1">
    <citation type="submission" date="2021-06" db="EMBL/GenBank/DDBJ databases">
        <authorList>
            <person name="Kallberg Y."/>
            <person name="Tangrot J."/>
            <person name="Rosling A."/>
        </authorList>
    </citation>
    <scope>NUCLEOTIDE SEQUENCE</scope>
    <source>
        <strain evidence="1">CL356</strain>
    </source>
</reference>
<comment type="caution">
    <text evidence="1">The sequence shown here is derived from an EMBL/GenBank/DDBJ whole genome shotgun (WGS) entry which is preliminary data.</text>
</comment>
<dbReference type="Proteomes" id="UP000789525">
    <property type="component" value="Unassembled WGS sequence"/>
</dbReference>
<evidence type="ECO:0000313" key="2">
    <source>
        <dbReference type="Proteomes" id="UP000789525"/>
    </source>
</evidence>
<sequence>MGPETHHQSPSQSSQPKYYPPPPDASAQQFSQTFHHEQNSSSYNYAPPQYPQDTYSQTYQQNSQPLQMQPINTPAPTNVIVTNMQPTPIIVQTQPAP</sequence>
<accession>A0ACA9NMQ9</accession>
<feature type="non-terminal residue" evidence="1">
    <location>
        <position position="97"/>
    </location>
</feature>
<dbReference type="EMBL" id="CAJVPT010023780">
    <property type="protein sequence ID" value="CAG8667199.1"/>
    <property type="molecule type" value="Genomic_DNA"/>
</dbReference>
<keyword evidence="2" id="KW-1185">Reference proteome</keyword>
<protein>
    <submittedName>
        <fullName evidence="1">1657_t:CDS:1</fullName>
    </submittedName>
</protein>